<sequence length="282" mass="31207">MGLFGFGKKKRAKEAEEIAQETAEEAKAAVEDNADEQEFDNTTEASYDYPTEAVSEYEGRGEKYGPWDIEDDHVPDYDSYLSFGSYYLPFMQGIQLRVKVNRNTHNVSGSTVTFKKSSIEMEAFAAPKTMGLWDDVRADLLEANPDAKEVEGVFGMEVMLPVKVSSGKTVMTRIVGVDGPRWMMRAIFSGTAATDPDSLEAHALNKFFSLVVVDRGEEPLAPRDLLPMHPPLTPAERRAAANGDGDAENTPSIDRPDEPTDSDHEVEVKTTLSRGPMFSELR</sequence>
<keyword evidence="5" id="KW-1185">Reference proteome</keyword>
<proteinExistence type="predicted"/>
<dbReference type="STRING" id="561180.BIFGAL_02929"/>
<feature type="compositionally biased region" description="Acidic residues" evidence="1">
    <location>
        <begin position="32"/>
        <end position="41"/>
    </location>
</feature>
<dbReference type="AlphaFoldDB" id="D1NT18"/>
<evidence type="ECO:0000313" key="3">
    <source>
        <dbReference type="EMBL" id="KFI59179.1"/>
    </source>
</evidence>
<gene>
    <name evidence="3" type="ORF">BGLCM_0769</name>
    <name evidence="2" type="ORF">BIFGAL_02929</name>
</gene>
<dbReference type="Proteomes" id="UP000003656">
    <property type="component" value="Unassembled WGS sequence"/>
</dbReference>
<dbReference type="OrthoDB" id="8480367at2"/>
<dbReference type="Proteomes" id="UP000029074">
    <property type="component" value="Unassembled WGS sequence"/>
</dbReference>
<feature type="region of interest" description="Disordered" evidence="1">
    <location>
        <begin position="1"/>
        <end position="49"/>
    </location>
</feature>
<dbReference type="RefSeq" id="WP_006294342.1">
    <property type="nucleotide sequence ID" value="NZ_ABXB03000001.1"/>
</dbReference>
<dbReference type="EMBL" id="JGYW01000004">
    <property type="protein sequence ID" value="KFI59179.1"/>
    <property type="molecule type" value="Genomic_DNA"/>
</dbReference>
<evidence type="ECO:0000313" key="4">
    <source>
        <dbReference type="Proteomes" id="UP000003656"/>
    </source>
</evidence>
<evidence type="ECO:0000313" key="5">
    <source>
        <dbReference type="Proteomes" id="UP000029074"/>
    </source>
</evidence>
<evidence type="ECO:0000256" key="1">
    <source>
        <dbReference type="SAM" id="MobiDB-lite"/>
    </source>
</evidence>
<feature type="region of interest" description="Disordered" evidence="1">
    <location>
        <begin position="221"/>
        <end position="282"/>
    </location>
</feature>
<dbReference type="EMBL" id="ABXB03000001">
    <property type="protein sequence ID" value="EFA23820.1"/>
    <property type="molecule type" value="Genomic_DNA"/>
</dbReference>
<evidence type="ECO:0008006" key="6">
    <source>
        <dbReference type="Google" id="ProtNLM"/>
    </source>
</evidence>
<dbReference type="InterPro" id="IPR022183">
    <property type="entry name" value="DUF3710"/>
</dbReference>
<dbReference type="eggNOG" id="ENOG502Z90C">
    <property type="taxonomic scope" value="Bacteria"/>
</dbReference>
<reference evidence="3 5" key="2">
    <citation type="submission" date="2014-03" db="EMBL/GenBank/DDBJ databases">
        <title>Genomics of Bifidobacteria.</title>
        <authorList>
            <person name="Ventura M."/>
            <person name="Milani C."/>
            <person name="Lugli G.A."/>
        </authorList>
    </citation>
    <scope>NUCLEOTIDE SEQUENCE [LARGE SCALE GENOMIC DNA]</scope>
    <source>
        <strain evidence="3 5">LMG 11596</strain>
    </source>
</reference>
<protein>
    <recommendedName>
        <fullName evidence="6">DUF3710 domain-containing protein</fullName>
    </recommendedName>
</protein>
<reference evidence="2 4" key="1">
    <citation type="submission" date="2009-11" db="EMBL/GenBank/DDBJ databases">
        <authorList>
            <person name="Weinstock G."/>
            <person name="Sodergren E."/>
            <person name="Clifton S."/>
            <person name="Fulton L."/>
            <person name="Fulton B."/>
            <person name="Courtney L."/>
            <person name="Fronick C."/>
            <person name="Harrison M."/>
            <person name="Strong C."/>
            <person name="Farmer C."/>
            <person name="Delahaunty K."/>
            <person name="Markovic C."/>
            <person name="Hall O."/>
            <person name="Minx P."/>
            <person name="Tomlinson C."/>
            <person name="Mitreva M."/>
            <person name="Nelson J."/>
            <person name="Hou S."/>
            <person name="Wollam A."/>
            <person name="Pepin K.H."/>
            <person name="Johnson M."/>
            <person name="Bhonagiri V."/>
            <person name="Nash W.E."/>
            <person name="Warren W."/>
            <person name="Chinwalla A."/>
            <person name="Mardis E.R."/>
            <person name="Wilson R.K."/>
        </authorList>
    </citation>
    <scope>NUCLEOTIDE SEQUENCE [LARGE SCALE GENOMIC DNA]</scope>
    <source>
        <strain evidence="2 4">DSM 20093</strain>
    </source>
</reference>
<accession>D1NT18</accession>
<name>D1NT18_9BIFI</name>
<feature type="compositionally biased region" description="Basic and acidic residues" evidence="1">
    <location>
        <begin position="254"/>
        <end position="268"/>
    </location>
</feature>
<organism evidence="2 4">
    <name type="scientific">Bifidobacterium gallicum DSM 20093 = LMG 11596</name>
    <dbReference type="NCBI Taxonomy" id="561180"/>
    <lineage>
        <taxon>Bacteria</taxon>
        <taxon>Bacillati</taxon>
        <taxon>Actinomycetota</taxon>
        <taxon>Actinomycetes</taxon>
        <taxon>Bifidobacteriales</taxon>
        <taxon>Bifidobacteriaceae</taxon>
        <taxon>Bifidobacterium</taxon>
    </lineage>
</organism>
<dbReference type="Pfam" id="PF12502">
    <property type="entry name" value="DUF3710"/>
    <property type="match status" value="1"/>
</dbReference>
<comment type="caution">
    <text evidence="2">The sequence shown here is derived from an EMBL/GenBank/DDBJ whole genome shotgun (WGS) entry which is preliminary data.</text>
</comment>
<evidence type="ECO:0000313" key="2">
    <source>
        <dbReference type="EMBL" id="EFA23820.1"/>
    </source>
</evidence>